<dbReference type="GO" id="GO:0030638">
    <property type="term" value="P:polyketide metabolic process"/>
    <property type="evidence" value="ECO:0007669"/>
    <property type="project" value="InterPro"/>
</dbReference>
<dbReference type="InterPro" id="IPR037401">
    <property type="entry name" value="SnoaL-like"/>
</dbReference>
<sequence length="294" mass="32702">MPDHETLHRVASTFHKNFNAGRFDDNGPLVAEEISVDSNTVRFTGRSRFLERIRRFDGPFPGMQLRDRMILIDGMKAGVHYIMQGEHGGQFGDLSPTGRKVEIRGAEIFTFNDEAQMADLVTVNELDRLKAQVSGRESIAEHADITPVDPGSPHVGHGIAQRERVHQLYDSLSQGDHDAAMVLVAEDIVVQPDGERVEGRDGFVGYMHRHRSAFPDMTSEIEDVLVDGNRACVSYHRRGTHRGDLTTLDGSVVAASGRTFSFRTVDFMRFNRQGLVDELISVSNGDEVVAQLTD</sequence>
<dbReference type="SUPFAM" id="SSF54427">
    <property type="entry name" value="NTF2-like"/>
    <property type="match status" value="2"/>
</dbReference>
<reference evidence="2 3" key="1">
    <citation type="submission" date="2020-08" db="EMBL/GenBank/DDBJ databases">
        <title>Genomic Encyclopedia of Type Strains, Phase III (KMG-III): the genomes of soil and plant-associated and newly described type strains.</title>
        <authorList>
            <person name="Whitman W."/>
        </authorList>
    </citation>
    <scope>NUCLEOTIDE SEQUENCE [LARGE SCALE GENOMIC DNA]</scope>
    <source>
        <strain evidence="2 3">CECT 3302</strain>
    </source>
</reference>
<accession>A0A7W5FA12</accession>
<dbReference type="InterPro" id="IPR009959">
    <property type="entry name" value="Cyclase_SnoaL-like"/>
</dbReference>
<dbReference type="Pfam" id="PF12680">
    <property type="entry name" value="SnoaL_2"/>
    <property type="match status" value="1"/>
</dbReference>
<organism evidence="2 3">
    <name type="scientific">Nocardioides albus</name>
    <dbReference type="NCBI Taxonomy" id="1841"/>
    <lineage>
        <taxon>Bacteria</taxon>
        <taxon>Bacillati</taxon>
        <taxon>Actinomycetota</taxon>
        <taxon>Actinomycetes</taxon>
        <taxon>Propionibacteriales</taxon>
        <taxon>Nocardioidaceae</taxon>
        <taxon>Nocardioides</taxon>
    </lineage>
</organism>
<keyword evidence="3" id="KW-1185">Reference proteome</keyword>
<dbReference type="PANTHER" id="PTHR38436">
    <property type="entry name" value="POLYKETIDE CYCLASE SNOAL-LIKE DOMAIN"/>
    <property type="match status" value="1"/>
</dbReference>
<name>A0A7W5FA12_9ACTN</name>
<evidence type="ECO:0000313" key="2">
    <source>
        <dbReference type="EMBL" id="MBB3090849.1"/>
    </source>
</evidence>
<protein>
    <submittedName>
        <fullName evidence="2">Putative ester cyclase</fullName>
    </submittedName>
</protein>
<gene>
    <name evidence="2" type="ORF">FHS12_003811</name>
</gene>
<evidence type="ECO:0000259" key="1">
    <source>
        <dbReference type="Pfam" id="PF12680"/>
    </source>
</evidence>
<dbReference type="PANTHER" id="PTHR38436:SF1">
    <property type="entry name" value="ESTER CYCLASE"/>
    <property type="match status" value="1"/>
</dbReference>
<dbReference type="InterPro" id="IPR032710">
    <property type="entry name" value="NTF2-like_dom_sf"/>
</dbReference>
<dbReference type="Gene3D" id="3.10.450.50">
    <property type="match status" value="2"/>
</dbReference>
<dbReference type="AlphaFoldDB" id="A0A7W5FA12"/>
<dbReference type="Pfam" id="PF07366">
    <property type="entry name" value="SnoaL"/>
    <property type="match status" value="1"/>
</dbReference>
<evidence type="ECO:0000313" key="3">
    <source>
        <dbReference type="Proteomes" id="UP000577707"/>
    </source>
</evidence>
<comment type="caution">
    <text evidence="2">The sequence shown here is derived from an EMBL/GenBank/DDBJ whole genome shotgun (WGS) entry which is preliminary data.</text>
</comment>
<dbReference type="RefSeq" id="WP_183548277.1">
    <property type="nucleotide sequence ID" value="NZ_BMQT01000010.1"/>
</dbReference>
<dbReference type="Proteomes" id="UP000577707">
    <property type="component" value="Unassembled WGS sequence"/>
</dbReference>
<proteinExistence type="predicted"/>
<feature type="domain" description="SnoaL-like" evidence="1">
    <location>
        <begin position="165"/>
        <end position="276"/>
    </location>
</feature>
<dbReference type="EMBL" id="JACHXG010000008">
    <property type="protein sequence ID" value="MBB3090849.1"/>
    <property type="molecule type" value="Genomic_DNA"/>
</dbReference>